<dbReference type="AlphaFoldDB" id="A0A511MJS1"/>
<dbReference type="Proteomes" id="UP000321424">
    <property type="component" value="Unassembled WGS sequence"/>
</dbReference>
<organism evidence="1 2">
    <name type="scientific">Nocardia ninae NBRC 108245</name>
    <dbReference type="NCBI Taxonomy" id="1210091"/>
    <lineage>
        <taxon>Bacteria</taxon>
        <taxon>Bacillati</taxon>
        <taxon>Actinomycetota</taxon>
        <taxon>Actinomycetes</taxon>
        <taxon>Mycobacteriales</taxon>
        <taxon>Nocardiaceae</taxon>
        <taxon>Nocardia</taxon>
    </lineage>
</organism>
<reference evidence="1 2" key="1">
    <citation type="submission" date="2019-07" db="EMBL/GenBank/DDBJ databases">
        <title>Whole genome shotgun sequence of Nocardia ninae NBRC 108245.</title>
        <authorList>
            <person name="Hosoyama A."/>
            <person name="Uohara A."/>
            <person name="Ohji S."/>
            <person name="Ichikawa N."/>
        </authorList>
    </citation>
    <scope>NUCLEOTIDE SEQUENCE [LARGE SCALE GENOMIC DNA]</scope>
    <source>
        <strain evidence="1 2">NBRC 108245</strain>
    </source>
</reference>
<dbReference type="EMBL" id="BJXA01000042">
    <property type="protein sequence ID" value="GEM40839.1"/>
    <property type="molecule type" value="Genomic_DNA"/>
</dbReference>
<comment type="caution">
    <text evidence="1">The sequence shown here is derived from an EMBL/GenBank/DDBJ whole genome shotgun (WGS) entry which is preliminary data.</text>
</comment>
<proteinExistence type="predicted"/>
<protein>
    <submittedName>
        <fullName evidence="1">Uncharacterized protein</fullName>
    </submittedName>
</protein>
<sequence length="288" mass="31271">MTTPHLPAPDNAYVIGEKFAREHTIGNVKDTIANPARAGLGKAVDGWGLFRQKQAVTWADHYDGQNSLRNRADLIKAASGHCSAFMGYNWDVPPSKWVVAPFDTALGPSKRAAVDPATNGIVLTAGGLWRVDVHATMSGYTLNQTIIPIISPPYFTVVTTYNPILPQYTIEVVNADGTLYTARRFHAMANMSFEQSGLFGVNFPQSSAFSHTFVIDNMPAEADPAAPSHWKTVRLGIAYAPVNNGTFSSAYCSIRGGTRLSSMIVSRWSRDVEHINYKPEVPNGGTLG</sequence>
<evidence type="ECO:0000313" key="1">
    <source>
        <dbReference type="EMBL" id="GEM40839.1"/>
    </source>
</evidence>
<gene>
    <name evidence="1" type="ORF">NN4_53580</name>
</gene>
<dbReference type="RefSeq" id="WP_147136837.1">
    <property type="nucleotide sequence ID" value="NZ_BJXA01000042.1"/>
</dbReference>
<dbReference type="OrthoDB" id="4485482at2"/>
<accession>A0A511MJS1</accession>
<keyword evidence="2" id="KW-1185">Reference proteome</keyword>
<evidence type="ECO:0000313" key="2">
    <source>
        <dbReference type="Proteomes" id="UP000321424"/>
    </source>
</evidence>
<name>A0A511MJS1_9NOCA</name>